<evidence type="ECO:0000256" key="5">
    <source>
        <dbReference type="ARBA" id="ARBA00022692"/>
    </source>
</evidence>
<evidence type="ECO:0000256" key="6">
    <source>
        <dbReference type="ARBA" id="ARBA00022729"/>
    </source>
</evidence>
<evidence type="ECO:0000256" key="1">
    <source>
        <dbReference type="ARBA" id="ARBA00004571"/>
    </source>
</evidence>
<dbReference type="Gene3D" id="2.40.160.10">
    <property type="entry name" value="Porin"/>
    <property type="match status" value="1"/>
</dbReference>
<keyword evidence="14" id="KW-1185">Reference proteome</keyword>
<keyword evidence="7" id="KW-0406">Ion transport</keyword>
<keyword evidence="6 11" id="KW-0732">Signal</keyword>
<proteinExistence type="predicted"/>
<feature type="domain" description="Porin" evidence="12">
    <location>
        <begin position="9"/>
        <end position="331"/>
    </location>
</feature>
<gene>
    <name evidence="13" type="ORF">ACFOPI_13890</name>
</gene>
<dbReference type="PANTHER" id="PTHR34501">
    <property type="entry name" value="PROTEIN YDDL-RELATED"/>
    <property type="match status" value="1"/>
</dbReference>
<name>A0ABV7W7U3_9BURK</name>
<dbReference type="Proteomes" id="UP001595729">
    <property type="component" value="Unassembled WGS sequence"/>
</dbReference>
<comment type="subunit">
    <text evidence="2">Homotrimer.</text>
</comment>
<dbReference type="SUPFAM" id="SSF56935">
    <property type="entry name" value="Porins"/>
    <property type="match status" value="1"/>
</dbReference>
<dbReference type="RefSeq" id="WP_382174735.1">
    <property type="nucleotide sequence ID" value="NZ_JBHRXX010000005.1"/>
</dbReference>
<evidence type="ECO:0000256" key="2">
    <source>
        <dbReference type="ARBA" id="ARBA00011233"/>
    </source>
</evidence>
<evidence type="ECO:0000256" key="4">
    <source>
        <dbReference type="ARBA" id="ARBA00022452"/>
    </source>
</evidence>
<sequence length="346" mass="36297">MSQRLALATLVAVGFMNATAQAQTTPLSFYGTMDLAVGKLSSQPPGPPNAPVTSVNGVHNGGVQTSYFGLRGTEDLGDGLKAKFQLESFLRADTGASGRFNPPGPPQDPLWSRAAWVGLEGGFGELRLGNNTNPSWLANVFTSAMGSNSLFSPSFRQQYNGSTRGYMAQDTGLSNSLSYSSPMLAGTVVTVNVQASEGTGSGNNLNGSVVHRAGPLLLALAGARVQHVPSPDPAGALDEQFVMLGAHYDLKVVTLFAQYTDFKDKLGNIKIRTPHIGLTAPVGTGQVQLAWAEGKTSGAASGKRTTTSAGYLHPLSRRTQLYLMVGTDKVSTGTAKSYVTGIRHTF</sequence>
<comment type="caution">
    <text evidence="13">The sequence shown here is derived from an EMBL/GenBank/DDBJ whole genome shotgun (WGS) entry which is preliminary data.</text>
</comment>
<accession>A0ABV7W7U3</accession>
<feature type="chain" id="PRO_5046241320" evidence="11">
    <location>
        <begin position="23"/>
        <end position="346"/>
    </location>
</feature>
<reference evidence="14" key="1">
    <citation type="journal article" date="2019" name="Int. J. Syst. Evol. Microbiol.">
        <title>The Global Catalogue of Microorganisms (GCM) 10K type strain sequencing project: providing services to taxonomists for standard genome sequencing and annotation.</title>
        <authorList>
            <consortium name="The Broad Institute Genomics Platform"/>
            <consortium name="The Broad Institute Genome Sequencing Center for Infectious Disease"/>
            <person name="Wu L."/>
            <person name="Ma J."/>
        </authorList>
    </citation>
    <scope>NUCLEOTIDE SEQUENCE [LARGE SCALE GENOMIC DNA]</scope>
    <source>
        <strain evidence="14">KCTC 42501</strain>
    </source>
</reference>
<dbReference type="PANTHER" id="PTHR34501:SF9">
    <property type="entry name" value="MAJOR OUTER MEMBRANE PROTEIN P.IA"/>
    <property type="match status" value="1"/>
</dbReference>
<keyword evidence="3" id="KW-0813">Transport</keyword>
<keyword evidence="8" id="KW-0626">Porin</keyword>
<dbReference type="Pfam" id="PF13609">
    <property type="entry name" value="Porin_4"/>
    <property type="match status" value="1"/>
</dbReference>
<keyword evidence="4" id="KW-1134">Transmembrane beta strand</keyword>
<organism evidence="13 14">
    <name type="scientific">Hydrogenophaga luteola</name>
    <dbReference type="NCBI Taxonomy" id="1591122"/>
    <lineage>
        <taxon>Bacteria</taxon>
        <taxon>Pseudomonadati</taxon>
        <taxon>Pseudomonadota</taxon>
        <taxon>Betaproteobacteria</taxon>
        <taxon>Burkholderiales</taxon>
        <taxon>Comamonadaceae</taxon>
        <taxon>Hydrogenophaga</taxon>
    </lineage>
</organism>
<feature type="signal peptide" evidence="11">
    <location>
        <begin position="1"/>
        <end position="22"/>
    </location>
</feature>
<evidence type="ECO:0000313" key="14">
    <source>
        <dbReference type="Proteomes" id="UP001595729"/>
    </source>
</evidence>
<evidence type="ECO:0000256" key="8">
    <source>
        <dbReference type="ARBA" id="ARBA00023114"/>
    </source>
</evidence>
<evidence type="ECO:0000256" key="11">
    <source>
        <dbReference type="SAM" id="SignalP"/>
    </source>
</evidence>
<keyword evidence="10" id="KW-0998">Cell outer membrane</keyword>
<dbReference type="InterPro" id="IPR050298">
    <property type="entry name" value="Gram-neg_bact_OMP"/>
</dbReference>
<dbReference type="EMBL" id="JBHRXX010000005">
    <property type="protein sequence ID" value="MFC3684691.1"/>
    <property type="molecule type" value="Genomic_DNA"/>
</dbReference>
<evidence type="ECO:0000256" key="7">
    <source>
        <dbReference type="ARBA" id="ARBA00023065"/>
    </source>
</evidence>
<dbReference type="InterPro" id="IPR033900">
    <property type="entry name" value="Gram_neg_porin_domain"/>
</dbReference>
<evidence type="ECO:0000313" key="13">
    <source>
        <dbReference type="EMBL" id="MFC3684691.1"/>
    </source>
</evidence>
<evidence type="ECO:0000256" key="3">
    <source>
        <dbReference type="ARBA" id="ARBA00022448"/>
    </source>
</evidence>
<dbReference type="CDD" id="cd00342">
    <property type="entry name" value="gram_neg_porins"/>
    <property type="match status" value="1"/>
</dbReference>
<evidence type="ECO:0000256" key="10">
    <source>
        <dbReference type="ARBA" id="ARBA00023237"/>
    </source>
</evidence>
<keyword evidence="5" id="KW-0812">Transmembrane</keyword>
<dbReference type="InterPro" id="IPR023614">
    <property type="entry name" value="Porin_dom_sf"/>
</dbReference>
<evidence type="ECO:0000256" key="9">
    <source>
        <dbReference type="ARBA" id="ARBA00023136"/>
    </source>
</evidence>
<protein>
    <submittedName>
        <fullName evidence="13">Porin</fullName>
    </submittedName>
</protein>
<evidence type="ECO:0000259" key="12">
    <source>
        <dbReference type="Pfam" id="PF13609"/>
    </source>
</evidence>
<comment type="subcellular location">
    <subcellularLocation>
        <location evidence="1">Cell outer membrane</location>
        <topology evidence="1">Multi-pass membrane protein</topology>
    </subcellularLocation>
</comment>
<keyword evidence="9" id="KW-0472">Membrane</keyword>